<accession>A0A147KI69</accession>
<evidence type="ECO:0000313" key="2">
    <source>
        <dbReference type="Proteomes" id="UP000074382"/>
    </source>
</evidence>
<evidence type="ECO:0000313" key="1">
    <source>
        <dbReference type="EMBL" id="KUP96971.1"/>
    </source>
</evidence>
<dbReference type="InterPro" id="IPR018727">
    <property type="entry name" value="DUF2267"/>
</dbReference>
<dbReference type="Proteomes" id="UP000074382">
    <property type="component" value="Unassembled WGS sequence"/>
</dbReference>
<sequence length="133" mass="14564">MQHDTFIGQVQARARLDSRGSAETATRATLETLAERIPADLANDLAAQLPREISEHVRRITVRPGSEHGHRFGQEEFIARVKQRAYTDASGAEQIARVVFGVLDEATTGSTMDKVRHSLPDDLRELTLAGSSG</sequence>
<name>A0A147KI69_THECS</name>
<organism evidence="1 2">
    <name type="scientific">Thermobifida cellulosilytica TB100</name>
    <dbReference type="NCBI Taxonomy" id="665004"/>
    <lineage>
        <taxon>Bacteria</taxon>
        <taxon>Bacillati</taxon>
        <taxon>Actinomycetota</taxon>
        <taxon>Actinomycetes</taxon>
        <taxon>Streptosporangiales</taxon>
        <taxon>Nocardiopsidaceae</taxon>
        <taxon>Thermobifida</taxon>
    </lineage>
</organism>
<dbReference type="EMBL" id="LGEM01000051">
    <property type="protein sequence ID" value="KUP96971.1"/>
    <property type="molecule type" value="Genomic_DNA"/>
</dbReference>
<proteinExistence type="predicted"/>
<dbReference type="PATRIC" id="fig|665004.4.peg.2225"/>
<protein>
    <recommendedName>
        <fullName evidence="3">DUF2267 domain-containing protein</fullName>
    </recommendedName>
</protein>
<dbReference type="Gene3D" id="1.10.490.110">
    <property type="entry name" value="Uncharacterized conserved protein DUF2267"/>
    <property type="match status" value="1"/>
</dbReference>
<keyword evidence="2" id="KW-1185">Reference proteome</keyword>
<reference evidence="2" key="1">
    <citation type="journal article" date="2017" name="Acta Aliment.">
        <title>Plant polysaccharide degrading enzyme system of Thermpbifida cellulosilytica TB100 revealed by de novo genome project data.</title>
        <authorList>
            <person name="Toth A."/>
            <person name="Baka E."/>
            <person name="Luzics S."/>
            <person name="Bata-Vidacs I."/>
            <person name="Nagy I."/>
            <person name="Balint B."/>
            <person name="Herceg R."/>
            <person name="Olasz F."/>
            <person name="Wilk T."/>
            <person name="Nagy T."/>
            <person name="Kriszt B."/>
            <person name="Nagy I."/>
            <person name="Kukolya J."/>
        </authorList>
    </citation>
    <scope>NUCLEOTIDE SEQUENCE [LARGE SCALE GENOMIC DNA]</scope>
    <source>
        <strain evidence="2">TB100</strain>
    </source>
</reference>
<dbReference type="OrthoDB" id="952780at2"/>
<evidence type="ECO:0008006" key="3">
    <source>
        <dbReference type="Google" id="ProtNLM"/>
    </source>
</evidence>
<dbReference type="Pfam" id="PF10025">
    <property type="entry name" value="DUF2267"/>
    <property type="match status" value="1"/>
</dbReference>
<comment type="caution">
    <text evidence="1">The sequence shown here is derived from an EMBL/GenBank/DDBJ whole genome shotgun (WGS) entry which is preliminary data.</text>
</comment>
<dbReference type="RefSeq" id="WP_068755865.1">
    <property type="nucleotide sequence ID" value="NZ_KQ950181.1"/>
</dbReference>
<gene>
    <name evidence="1" type="ORF">AC529_09390</name>
</gene>
<dbReference type="STRING" id="665004.AC529_09390"/>
<dbReference type="InterPro" id="IPR038282">
    <property type="entry name" value="DUF2267_sf"/>
</dbReference>
<dbReference type="AlphaFoldDB" id="A0A147KI69"/>